<sequence length="557" mass="62471">MGTFQAKLKKLVFTRLIVLVSTGALLMVSCMALAITATNHAGATRNSRLFADTFNQIYGLGAEFLTDGEVQETCRKILLYQGGTSMLSYSAYELNAACPLDSRLVLCDKERNSVYNSFRPYEWNLYRSSFNKAICDNAFGSAPDGIYTSVYYFEGTNSDYVMSRPINADGATIGYLNLYLKGDGWAQCLSDSGYEGVITDNAGRVIYSSRVSFVQEVNKFQLESPGPVVQIHGTRYWLDRQTAGDGNAVIYSLVYYPHNMALLLIGGGVIAVMSLLWYKLADNMRSAMAASNAAAIQKLVSEIRIIRKTDPDHRVEMGTEDEFSIVGVQINHMLDHIQELNSRNTELLRLKNQTEIGQLTAQINPHFLYNTLEIIRNLVVFDPARADSLIIQLTQILRYSIDTSREYVHLDEDMAYIGDYLDIQKCRYGDRLQYEIDIGEDCLPCMIPKLVLQPIIENSIKYGFQKKQQIHILITGRLDNSLLLLSVKDDGLGMPEAEALHLAETLHSPRPGSEHIGLRNIARRLFLQYGSESGLELKNEEGLGLEVIVKIRQKGEN</sequence>
<dbReference type="Proteomes" id="UP000198508">
    <property type="component" value="Unassembled WGS sequence"/>
</dbReference>
<keyword evidence="3" id="KW-0597">Phosphoprotein</keyword>
<evidence type="ECO:0000256" key="10">
    <source>
        <dbReference type="ARBA" id="ARBA00023012"/>
    </source>
</evidence>
<keyword evidence="8" id="KW-0067">ATP-binding</keyword>
<evidence type="ECO:0000256" key="2">
    <source>
        <dbReference type="ARBA" id="ARBA00022475"/>
    </source>
</evidence>
<keyword evidence="9 12" id="KW-1133">Transmembrane helix</keyword>
<dbReference type="STRING" id="460384.SAMN05216313_11672"/>
<dbReference type="GeneID" id="93277423"/>
<dbReference type="AlphaFoldDB" id="A0A1I0HJL3"/>
<evidence type="ECO:0000256" key="4">
    <source>
        <dbReference type="ARBA" id="ARBA00022679"/>
    </source>
</evidence>
<keyword evidence="15" id="KW-1185">Reference proteome</keyword>
<dbReference type="PROSITE" id="PS50885">
    <property type="entry name" value="HAMP"/>
    <property type="match status" value="1"/>
</dbReference>
<dbReference type="InterPro" id="IPR003594">
    <property type="entry name" value="HATPase_dom"/>
</dbReference>
<keyword evidence="10" id="KW-0902">Two-component regulatory system</keyword>
<feature type="transmembrane region" description="Helical" evidence="12">
    <location>
        <begin position="260"/>
        <end position="278"/>
    </location>
</feature>
<keyword evidence="11 12" id="KW-0472">Membrane</keyword>
<evidence type="ECO:0000256" key="5">
    <source>
        <dbReference type="ARBA" id="ARBA00022692"/>
    </source>
</evidence>
<name>A0A1I0HJL3_9FIRM</name>
<dbReference type="InterPro" id="IPR010559">
    <property type="entry name" value="Sig_transdc_His_kin_internal"/>
</dbReference>
<evidence type="ECO:0000256" key="7">
    <source>
        <dbReference type="ARBA" id="ARBA00022777"/>
    </source>
</evidence>
<dbReference type="CDD" id="cd06225">
    <property type="entry name" value="HAMP"/>
    <property type="match status" value="1"/>
</dbReference>
<keyword evidence="6" id="KW-0547">Nucleotide-binding</keyword>
<dbReference type="Gene3D" id="3.30.565.10">
    <property type="entry name" value="Histidine kinase-like ATPase, C-terminal domain"/>
    <property type="match status" value="1"/>
</dbReference>
<feature type="domain" description="HAMP" evidence="13">
    <location>
        <begin position="290"/>
        <end position="342"/>
    </location>
</feature>
<dbReference type="GO" id="GO:0005524">
    <property type="term" value="F:ATP binding"/>
    <property type="evidence" value="ECO:0007669"/>
    <property type="project" value="UniProtKB-KW"/>
</dbReference>
<dbReference type="GO" id="GO:0005886">
    <property type="term" value="C:plasma membrane"/>
    <property type="evidence" value="ECO:0007669"/>
    <property type="project" value="UniProtKB-SubCell"/>
</dbReference>
<reference evidence="15" key="1">
    <citation type="submission" date="2016-10" db="EMBL/GenBank/DDBJ databases">
        <authorList>
            <person name="Varghese N."/>
            <person name="Submissions S."/>
        </authorList>
    </citation>
    <scope>NUCLEOTIDE SEQUENCE [LARGE SCALE GENOMIC DNA]</scope>
    <source>
        <strain evidence="15">NLAE-zl-G277</strain>
    </source>
</reference>
<evidence type="ECO:0000313" key="14">
    <source>
        <dbReference type="EMBL" id="SET84044.1"/>
    </source>
</evidence>
<evidence type="ECO:0000256" key="1">
    <source>
        <dbReference type="ARBA" id="ARBA00004651"/>
    </source>
</evidence>
<keyword evidence="2" id="KW-1003">Cell membrane</keyword>
<keyword evidence="4" id="KW-0808">Transferase</keyword>
<dbReference type="InterPro" id="IPR003660">
    <property type="entry name" value="HAMP_dom"/>
</dbReference>
<dbReference type="Pfam" id="PF02518">
    <property type="entry name" value="HATPase_c"/>
    <property type="match status" value="1"/>
</dbReference>
<comment type="subcellular location">
    <subcellularLocation>
        <location evidence="1">Cell membrane</location>
        <topology evidence="1">Multi-pass membrane protein</topology>
    </subcellularLocation>
</comment>
<evidence type="ECO:0000259" key="13">
    <source>
        <dbReference type="PROSITE" id="PS50885"/>
    </source>
</evidence>
<dbReference type="SUPFAM" id="SSF55874">
    <property type="entry name" value="ATPase domain of HSP90 chaperone/DNA topoisomerase II/histidine kinase"/>
    <property type="match status" value="1"/>
</dbReference>
<evidence type="ECO:0000256" key="9">
    <source>
        <dbReference type="ARBA" id="ARBA00022989"/>
    </source>
</evidence>
<dbReference type="RefSeq" id="WP_092365520.1">
    <property type="nucleotide sequence ID" value="NZ_CP176637.1"/>
</dbReference>
<proteinExistence type="predicted"/>
<dbReference type="EMBL" id="FOIM01000016">
    <property type="protein sequence ID" value="SET84044.1"/>
    <property type="molecule type" value="Genomic_DNA"/>
</dbReference>
<dbReference type="InterPro" id="IPR036890">
    <property type="entry name" value="HATPase_C_sf"/>
</dbReference>
<gene>
    <name evidence="14" type="ORF">SAMN05216313_11672</name>
</gene>
<protein>
    <submittedName>
        <fullName evidence="14">Histidine kinase-, DNA gyrase B-, and HSP90-like ATPase</fullName>
    </submittedName>
</protein>
<accession>A0A1I0HJL3</accession>
<dbReference type="GO" id="GO:0000155">
    <property type="term" value="F:phosphorelay sensor kinase activity"/>
    <property type="evidence" value="ECO:0007669"/>
    <property type="project" value="InterPro"/>
</dbReference>
<keyword evidence="7 14" id="KW-0418">Kinase</keyword>
<organism evidence="14 15">
    <name type="scientific">Enterocloster lavalensis</name>
    <dbReference type="NCBI Taxonomy" id="460384"/>
    <lineage>
        <taxon>Bacteria</taxon>
        <taxon>Bacillati</taxon>
        <taxon>Bacillota</taxon>
        <taxon>Clostridia</taxon>
        <taxon>Lachnospirales</taxon>
        <taxon>Lachnospiraceae</taxon>
        <taxon>Enterocloster</taxon>
    </lineage>
</organism>
<evidence type="ECO:0000313" key="15">
    <source>
        <dbReference type="Proteomes" id="UP000198508"/>
    </source>
</evidence>
<evidence type="ECO:0000256" key="3">
    <source>
        <dbReference type="ARBA" id="ARBA00022553"/>
    </source>
</evidence>
<dbReference type="PANTHER" id="PTHR34220:SF11">
    <property type="entry name" value="SENSOR PROTEIN KINASE HPTS"/>
    <property type="match status" value="1"/>
</dbReference>
<evidence type="ECO:0000256" key="6">
    <source>
        <dbReference type="ARBA" id="ARBA00022741"/>
    </source>
</evidence>
<evidence type="ECO:0000256" key="12">
    <source>
        <dbReference type="SAM" id="Phobius"/>
    </source>
</evidence>
<evidence type="ECO:0000256" key="8">
    <source>
        <dbReference type="ARBA" id="ARBA00022840"/>
    </source>
</evidence>
<evidence type="ECO:0000256" key="11">
    <source>
        <dbReference type="ARBA" id="ARBA00023136"/>
    </source>
</evidence>
<dbReference type="PROSITE" id="PS51257">
    <property type="entry name" value="PROKAR_LIPOPROTEIN"/>
    <property type="match status" value="1"/>
</dbReference>
<dbReference type="PANTHER" id="PTHR34220">
    <property type="entry name" value="SENSOR HISTIDINE KINASE YPDA"/>
    <property type="match status" value="1"/>
</dbReference>
<keyword evidence="5 12" id="KW-0812">Transmembrane</keyword>
<dbReference type="InterPro" id="IPR050640">
    <property type="entry name" value="Bact_2-comp_sensor_kinase"/>
</dbReference>
<dbReference type="Pfam" id="PF06580">
    <property type="entry name" value="His_kinase"/>
    <property type="match status" value="1"/>
</dbReference>